<dbReference type="InterPro" id="IPR036388">
    <property type="entry name" value="WH-like_DNA-bd_sf"/>
</dbReference>
<feature type="transmembrane region" description="Helical" evidence="1">
    <location>
        <begin position="65"/>
        <end position="89"/>
    </location>
</feature>
<dbReference type="InterPro" id="IPR011991">
    <property type="entry name" value="ArsR-like_HTH"/>
</dbReference>
<dbReference type="Gene3D" id="1.10.10.10">
    <property type="entry name" value="Winged helix-like DNA-binding domain superfamily/Winged helix DNA-binding domain"/>
    <property type="match status" value="1"/>
</dbReference>
<feature type="domain" description="HTH marR-type" evidence="2">
    <location>
        <begin position="132"/>
        <end position="171"/>
    </location>
</feature>
<dbReference type="SUPFAM" id="SSF46785">
    <property type="entry name" value="Winged helix' DNA-binding domain"/>
    <property type="match status" value="1"/>
</dbReference>
<gene>
    <name evidence="3" type="ORF">S12H4_12704</name>
</gene>
<dbReference type="AlphaFoldDB" id="X1RYR2"/>
<dbReference type="EMBL" id="BARW01006070">
    <property type="protein sequence ID" value="GAI85917.1"/>
    <property type="molecule type" value="Genomic_DNA"/>
</dbReference>
<evidence type="ECO:0000256" key="1">
    <source>
        <dbReference type="SAM" id="Phobius"/>
    </source>
</evidence>
<accession>X1RYR2</accession>
<proteinExistence type="predicted"/>
<keyword evidence="1" id="KW-1133">Transmembrane helix</keyword>
<evidence type="ECO:0000313" key="3">
    <source>
        <dbReference type="EMBL" id="GAI85917.1"/>
    </source>
</evidence>
<keyword evidence="1" id="KW-0812">Transmembrane</keyword>
<keyword evidence="1" id="KW-0472">Membrane</keyword>
<reference evidence="3" key="1">
    <citation type="journal article" date="2014" name="Front. Microbiol.">
        <title>High frequency of phylogenetically diverse reductive dehalogenase-homologous genes in deep subseafloor sedimentary metagenomes.</title>
        <authorList>
            <person name="Kawai M."/>
            <person name="Futagami T."/>
            <person name="Toyoda A."/>
            <person name="Takaki Y."/>
            <person name="Nishi S."/>
            <person name="Hori S."/>
            <person name="Arai W."/>
            <person name="Tsubouchi T."/>
            <person name="Morono Y."/>
            <person name="Uchiyama I."/>
            <person name="Ito T."/>
            <person name="Fujiyama A."/>
            <person name="Inagaki F."/>
            <person name="Takami H."/>
        </authorList>
    </citation>
    <scope>NUCLEOTIDE SEQUENCE</scope>
    <source>
        <strain evidence="3">Expedition CK06-06</strain>
    </source>
</reference>
<sequence>MKGGRLKVLAKIKRVVGEAHTKKVLAAALLIASAFVLGIHLLNPVSIEVHVGGGEEPIAVIPGYFTQWGVAVIVTSSIVLGISASYLFFGGPTEAEYRPIEAKRERKQRERLSQRLKELGPKERKIYDILVKEKGLLFQGEIAERAGLSKSTTSVVLGRLEAAGLVERKAHGMSKVVRLKHPSELPRE</sequence>
<dbReference type="InterPro" id="IPR036390">
    <property type="entry name" value="WH_DNA-bd_sf"/>
</dbReference>
<organism evidence="3">
    <name type="scientific">marine sediment metagenome</name>
    <dbReference type="NCBI Taxonomy" id="412755"/>
    <lineage>
        <taxon>unclassified sequences</taxon>
        <taxon>metagenomes</taxon>
        <taxon>ecological metagenomes</taxon>
    </lineage>
</organism>
<feature type="transmembrane region" description="Helical" evidence="1">
    <location>
        <begin position="24"/>
        <end position="45"/>
    </location>
</feature>
<comment type="caution">
    <text evidence="3">The sequence shown here is derived from an EMBL/GenBank/DDBJ whole genome shotgun (WGS) entry which is preliminary data.</text>
</comment>
<dbReference type="Pfam" id="PF12802">
    <property type="entry name" value="MarR_2"/>
    <property type="match status" value="1"/>
</dbReference>
<dbReference type="InterPro" id="IPR000835">
    <property type="entry name" value="HTH_MarR-typ"/>
</dbReference>
<evidence type="ECO:0000259" key="2">
    <source>
        <dbReference type="Pfam" id="PF12802"/>
    </source>
</evidence>
<dbReference type="CDD" id="cd00090">
    <property type="entry name" value="HTH_ARSR"/>
    <property type="match status" value="1"/>
</dbReference>
<protein>
    <recommendedName>
        <fullName evidence="2">HTH marR-type domain-containing protein</fullName>
    </recommendedName>
</protein>
<name>X1RYR2_9ZZZZ</name>
<dbReference type="GO" id="GO:0003700">
    <property type="term" value="F:DNA-binding transcription factor activity"/>
    <property type="evidence" value="ECO:0007669"/>
    <property type="project" value="InterPro"/>
</dbReference>